<comment type="caution">
    <text evidence="3">The sequence shown here is derived from an EMBL/GenBank/DDBJ whole genome shotgun (WGS) entry which is preliminary data.</text>
</comment>
<dbReference type="Proteomes" id="UP000567067">
    <property type="component" value="Unassembled WGS sequence"/>
</dbReference>
<protein>
    <submittedName>
        <fullName evidence="3">Uncharacterized protein YneF (UPF0154 family)</fullName>
    </submittedName>
</protein>
<feature type="compositionally biased region" description="Basic and acidic residues" evidence="1">
    <location>
        <begin position="187"/>
        <end position="197"/>
    </location>
</feature>
<feature type="transmembrane region" description="Helical" evidence="2">
    <location>
        <begin position="109"/>
        <end position="131"/>
    </location>
</feature>
<dbReference type="RefSeq" id="WP_182534410.1">
    <property type="nucleotide sequence ID" value="NZ_JACJIP010000003.1"/>
</dbReference>
<keyword evidence="2" id="KW-0812">Transmembrane</keyword>
<proteinExistence type="predicted"/>
<evidence type="ECO:0000256" key="1">
    <source>
        <dbReference type="SAM" id="MobiDB-lite"/>
    </source>
</evidence>
<reference evidence="3 4" key="1">
    <citation type="submission" date="2020-08" db="EMBL/GenBank/DDBJ databases">
        <title>Genomic Encyclopedia of Type Strains, Phase III (KMG-III): the genomes of soil and plant-associated and newly described type strains.</title>
        <authorList>
            <person name="Whitman W."/>
        </authorList>
    </citation>
    <scope>NUCLEOTIDE SEQUENCE [LARGE SCALE GENOMIC DNA]</scope>
    <source>
        <strain evidence="3 4">CECT 8693</strain>
    </source>
</reference>
<name>A0A7W3SQQ1_9BACL</name>
<keyword evidence="4" id="KW-1185">Reference proteome</keyword>
<feature type="transmembrane region" description="Helical" evidence="2">
    <location>
        <begin position="151"/>
        <end position="171"/>
    </location>
</feature>
<gene>
    <name evidence="3" type="ORF">FHR92_000821</name>
</gene>
<evidence type="ECO:0000256" key="2">
    <source>
        <dbReference type="SAM" id="Phobius"/>
    </source>
</evidence>
<keyword evidence="2" id="KW-1133">Transmembrane helix</keyword>
<keyword evidence="2" id="KW-0472">Membrane</keyword>
<accession>A0A7W3SQQ1</accession>
<feature type="transmembrane region" description="Helical" evidence="2">
    <location>
        <begin position="75"/>
        <end position="97"/>
    </location>
</feature>
<evidence type="ECO:0000313" key="3">
    <source>
        <dbReference type="EMBL" id="MBA9084367.1"/>
    </source>
</evidence>
<feature type="region of interest" description="Disordered" evidence="1">
    <location>
        <begin position="185"/>
        <end position="206"/>
    </location>
</feature>
<evidence type="ECO:0000313" key="4">
    <source>
        <dbReference type="Proteomes" id="UP000567067"/>
    </source>
</evidence>
<dbReference type="AlphaFoldDB" id="A0A7W3SQQ1"/>
<organism evidence="3 4">
    <name type="scientific">Fontibacillus solani</name>
    <dbReference type="NCBI Taxonomy" id="1572857"/>
    <lineage>
        <taxon>Bacteria</taxon>
        <taxon>Bacillati</taxon>
        <taxon>Bacillota</taxon>
        <taxon>Bacilli</taxon>
        <taxon>Bacillales</taxon>
        <taxon>Paenibacillaceae</taxon>
        <taxon>Fontibacillus</taxon>
    </lineage>
</organism>
<sequence length="206" mass="23328">MGWEINDNIIQHNGAVENFYSDMILDGDTAIVVLINAQDYLVRGMNFSKIVSGVQQIMNGQEPTGLEIPNVTRTYVIIDFICVIIVALIVWSIYNLFKWKKKFTPTPLRITVSLLSLLIFNLIIPVGALILMGSKTPWYVFFTYMPGIGHFIFIICILLLGIGAIKTFLLIQSLIKHKMKQNNPRLPESHIQGHEKQQAAFPNPEI</sequence>
<dbReference type="EMBL" id="JACJIP010000003">
    <property type="protein sequence ID" value="MBA9084367.1"/>
    <property type="molecule type" value="Genomic_DNA"/>
</dbReference>